<dbReference type="SUPFAM" id="SSF54552">
    <property type="entry name" value="Colicin E3 immunity protein"/>
    <property type="match status" value="1"/>
</dbReference>
<organism evidence="1 2">
    <name type="scientific">Pseudomonas fluorescens</name>
    <dbReference type="NCBI Taxonomy" id="294"/>
    <lineage>
        <taxon>Bacteria</taxon>
        <taxon>Pseudomonadati</taxon>
        <taxon>Pseudomonadota</taxon>
        <taxon>Gammaproteobacteria</taxon>
        <taxon>Pseudomonadales</taxon>
        <taxon>Pseudomonadaceae</taxon>
        <taxon>Pseudomonas</taxon>
    </lineage>
</organism>
<dbReference type="GO" id="GO:0015643">
    <property type="term" value="F:toxic substance binding"/>
    <property type="evidence" value="ECO:0007669"/>
    <property type="project" value="InterPro"/>
</dbReference>
<accession>A0A1B3DEQ7</accession>
<dbReference type="GO" id="GO:0030153">
    <property type="term" value="P:bacteriocin immunity"/>
    <property type="evidence" value="ECO:0007669"/>
    <property type="project" value="InterPro"/>
</dbReference>
<gene>
    <name evidence="1" type="ORF">IM720_26690</name>
</gene>
<evidence type="ECO:0000313" key="2">
    <source>
        <dbReference type="Proteomes" id="UP000593833"/>
    </source>
</evidence>
<sequence length="95" mass="11113">MVMKIRLRWYEKHSNDLKADEYSADIADPDSVFEALGLGEETAIYADVFNVLPSWITIIQPYFQHIIEPDRLDYQISFRYQGAWPPPPTQPKKEP</sequence>
<dbReference type="OrthoDB" id="7009318at2"/>
<dbReference type="RefSeq" id="WP_069076974.1">
    <property type="nucleotide sequence ID" value="NZ_CP015637.1"/>
</dbReference>
<name>A0A1B3DEQ7_PSEFL</name>
<proteinExistence type="predicted"/>
<dbReference type="InterPro" id="IPR036528">
    <property type="entry name" value="Cloacn_immnty_sf"/>
</dbReference>
<dbReference type="PRINTS" id="PR01296">
    <property type="entry name" value="CLOACNIMMNTY"/>
</dbReference>
<evidence type="ECO:0000313" key="1">
    <source>
        <dbReference type="EMBL" id="QOU04248.1"/>
    </source>
</evidence>
<protein>
    <submittedName>
        <fullName evidence="1">Cloacin</fullName>
    </submittedName>
</protein>
<dbReference type="Proteomes" id="UP000593833">
    <property type="component" value="Chromosome"/>
</dbReference>
<dbReference type="EMBL" id="CP063233">
    <property type="protein sequence ID" value="QOU04248.1"/>
    <property type="molecule type" value="Genomic_DNA"/>
</dbReference>
<dbReference type="AlphaFoldDB" id="A0A1B3DEQ7"/>
<dbReference type="InterPro" id="IPR003063">
    <property type="entry name" value="Cloacn_immnty_fam"/>
</dbReference>
<dbReference type="Pfam" id="PF03513">
    <property type="entry name" value="Cloacin_immun"/>
    <property type="match status" value="1"/>
</dbReference>
<reference evidence="1 2" key="1">
    <citation type="submission" date="2020-10" db="EMBL/GenBank/DDBJ databases">
        <title>Complete genome sequence of a novel Pseudomonas fluorescens strain isolated from the flower of kumarahou (Pomaderris kumeraho).</title>
        <authorList>
            <person name="Summers M.C."/>
            <person name="Nowak V."/>
            <person name="Fairhurst M.J."/>
            <person name="Owen J.G."/>
            <person name="Gerth M.L."/>
            <person name="Patrick W.M."/>
        </authorList>
    </citation>
    <scope>NUCLEOTIDE SEQUENCE [LARGE SCALE GENOMIC DNA]</scope>
    <source>
        <strain evidence="1 2">KF1</strain>
    </source>
</reference>
<dbReference type="Gene3D" id="3.10.50.20">
    <property type="entry name" value="Cloacin immunity protein"/>
    <property type="match status" value="1"/>
</dbReference>